<dbReference type="AlphaFoldDB" id="A0AB34JUB4"/>
<protein>
    <submittedName>
        <fullName evidence="2">Uncharacterized protein</fullName>
    </submittedName>
</protein>
<feature type="compositionally biased region" description="Low complexity" evidence="1">
    <location>
        <begin position="209"/>
        <end position="223"/>
    </location>
</feature>
<evidence type="ECO:0000313" key="3">
    <source>
        <dbReference type="Proteomes" id="UP001515480"/>
    </source>
</evidence>
<dbReference type="EMBL" id="JBGBPQ010000005">
    <property type="protein sequence ID" value="KAL1524432.1"/>
    <property type="molecule type" value="Genomic_DNA"/>
</dbReference>
<keyword evidence="3" id="KW-1185">Reference proteome</keyword>
<evidence type="ECO:0000313" key="2">
    <source>
        <dbReference type="EMBL" id="KAL1524432.1"/>
    </source>
</evidence>
<feature type="compositionally biased region" description="Low complexity" evidence="1">
    <location>
        <begin position="182"/>
        <end position="196"/>
    </location>
</feature>
<feature type="compositionally biased region" description="Pro residues" evidence="1">
    <location>
        <begin position="197"/>
        <end position="208"/>
    </location>
</feature>
<accession>A0AB34JUB4</accession>
<proteinExistence type="predicted"/>
<feature type="region of interest" description="Disordered" evidence="1">
    <location>
        <begin position="182"/>
        <end position="286"/>
    </location>
</feature>
<organism evidence="2 3">
    <name type="scientific">Prymnesium parvum</name>
    <name type="common">Toxic golden alga</name>
    <dbReference type="NCBI Taxonomy" id="97485"/>
    <lineage>
        <taxon>Eukaryota</taxon>
        <taxon>Haptista</taxon>
        <taxon>Haptophyta</taxon>
        <taxon>Prymnesiophyceae</taxon>
        <taxon>Prymnesiales</taxon>
        <taxon>Prymnesiaceae</taxon>
        <taxon>Prymnesium</taxon>
    </lineage>
</organism>
<reference evidence="2 3" key="1">
    <citation type="journal article" date="2024" name="Science">
        <title>Giant polyketide synthase enzymes in the biosynthesis of giant marine polyether toxins.</title>
        <authorList>
            <person name="Fallon T.R."/>
            <person name="Shende V.V."/>
            <person name="Wierzbicki I.H."/>
            <person name="Pendleton A.L."/>
            <person name="Watervoot N.F."/>
            <person name="Auber R.P."/>
            <person name="Gonzalez D.J."/>
            <person name="Wisecaver J.H."/>
            <person name="Moore B.S."/>
        </authorList>
    </citation>
    <scope>NUCLEOTIDE SEQUENCE [LARGE SCALE GENOMIC DNA]</scope>
    <source>
        <strain evidence="2 3">12B1</strain>
    </source>
</reference>
<sequence length="286" mass="30145">MGGGGCGHAHPLLHAAAQLLDGVGVRVVDVDFDAGAQAEQAYEAKQLGLANAEAEEGAAKGGAHGRAYSSRALHLTRVKLVLVDDKGHAVGQPAWAAVHDLLDRLADSSINAFDFVAEEELRRRTRERLHRKERLRVGLFSLATARPDLRGHVIHDTSPGATAAPGVLPGVAGLLQPLREQAPSLSPAAATATTTPPLAPPFAPPSTPHPTTHTITNTLPSPTWTSSARTIRPCLIASPSSPPASHHDHSIARPHHHAKSAAGLLTSRAPPVLPRKQERRRSADEN</sequence>
<evidence type="ECO:0000256" key="1">
    <source>
        <dbReference type="SAM" id="MobiDB-lite"/>
    </source>
</evidence>
<gene>
    <name evidence="2" type="ORF">AB1Y20_019327</name>
</gene>
<comment type="caution">
    <text evidence="2">The sequence shown here is derived from an EMBL/GenBank/DDBJ whole genome shotgun (WGS) entry which is preliminary data.</text>
</comment>
<dbReference type="Proteomes" id="UP001515480">
    <property type="component" value="Unassembled WGS sequence"/>
</dbReference>
<name>A0AB34JUB4_PRYPA</name>